<reference evidence="4" key="1">
    <citation type="submission" date="2016-06" db="UniProtKB">
        <authorList>
            <consortium name="WormBaseParasite"/>
        </authorList>
    </citation>
    <scope>IDENTIFICATION</scope>
</reference>
<dbReference type="PANTHER" id="PTHR12732:SF0">
    <property type="entry name" value="PCI DOMAIN-CONTAINING PROTEIN 2"/>
    <property type="match status" value="1"/>
</dbReference>
<organism evidence="4">
    <name type="scientific">Gongylonema pulchrum</name>
    <dbReference type="NCBI Taxonomy" id="637853"/>
    <lineage>
        <taxon>Eukaryota</taxon>
        <taxon>Metazoa</taxon>
        <taxon>Ecdysozoa</taxon>
        <taxon>Nematoda</taxon>
        <taxon>Chromadorea</taxon>
        <taxon>Rhabditida</taxon>
        <taxon>Spirurina</taxon>
        <taxon>Spiruromorpha</taxon>
        <taxon>Spiruroidea</taxon>
        <taxon>Gongylonematidae</taxon>
        <taxon>Gongylonema</taxon>
    </lineage>
</organism>
<sequence>MPSSDLLKRYQLEQFASVVESVKDGNLKKLDETLVKNERFFVECGIFLMLEKLKIIAFRNLFKKVACICATNQIPYDAFICALRWLGIGDLDEDELECILANLIVEVNVLLVKYTDKAV</sequence>
<dbReference type="GO" id="GO:0006368">
    <property type="term" value="P:transcription elongation by RNA polymerase II"/>
    <property type="evidence" value="ECO:0007669"/>
    <property type="project" value="TreeGrafter"/>
</dbReference>
<dbReference type="InterPro" id="IPR045114">
    <property type="entry name" value="Csn12-like"/>
</dbReference>
<gene>
    <name evidence="2" type="ORF">GPUH_LOCUS18671</name>
</gene>
<evidence type="ECO:0000313" key="3">
    <source>
        <dbReference type="Proteomes" id="UP000271098"/>
    </source>
</evidence>
<evidence type="ECO:0000313" key="2">
    <source>
        <dbReference type="EMBL" id="VDN32232.1"/>
    </source>
</evidence>
<dbReference type="PANTHER" id="PTHR12732">
    <property type="entry name" value="UNCHARACTERIZED PROTEASOME COMPONENT REGION PCI-CONTAINING"/>
    <property type="match status" value="1"/>
</dbReference>
<dbReference type="GO" id="GO:0016973">
    <property type="term" value="P:poly(A)+ mRNA export from nucleus"/>
    <property type="evidence" value="ECO:0007669"/>
    <property type="project" value="TreeGrafter"/>
</dbReference>
<keyword evidence="3" id="KW-1185">Reference proteome</keyword>
<proteinExistence type="inferred from homology"/>
<dbReference type="Proteomes" id="UP000271098">
    <property type="component" value="Unassembled WGS sequence"/>
</dbReference>
<accession>A0A183ECI0</accession>
<dbReference type="GO" id="GO:0000973">
    <property type="term" value="P:post-transcriptional tethering of RNA polymerase II gene DNA at nuclear periphery"/>
    <property type="evidence" value="ECO:0007669"/>
    <property type="project" value="TreeGrafter"/>
</dbReference>
<reference evidence="2 3" key="2">
    <citation type="submission" date="2018-11" db="EMBL/GenBank/DDBJ databases">
        <authorList>
            <consortium name="Pathogen Informatics"/>
        </authorList>
    </citation>
    <scope>NUCLEOTIDE SEQUENCE [LARGE SCALE GENOMIC DNA]</scope>
</reference>
<dbReference type="OrthoDB" id="10252687at2759"/>
<dbReference type="Gene3D" id="1.10.10.10">
    <property type="entry name" value="Winged helix-like DNA-binding domain superfamily/Winged helix DNA-binding domain"/>
    <property type="match status" value="1"/>
</dbReference>
<comment type="similarity">
    <text evidence="1">Belongs to the CSN12 family.</text>
</comment>
<dbReference type="GO" id="GO:0003723">
    <property type="term" value="F:RNA binding"/>
    <property type="evidence" value="ECO:0007669"/>
    <property type="project" value="InterPro"/>
</dbReference>
<dbReference type="InterPro" id="IPR036388">
    <property type="entry name" value="WH-like_DNA-bd_sf"/>
</dbReference>
<protein>
    <submittedName>
        <fullName evidence="4">CSN12-like protein</fullName>
    </submittedName>
</protein>
<dbReference type="AlphaFoldDB" id="A0A183ECI0"/>
<name>A0A183ECI0_9BILA</name>
<dbReference type="GO" id="GO:0070390">
    <property type="term" value="C:transcription export complex 2"/>
    <property type="evidence" value="ECO:0007669"/>
    <property type="project" value="TreeGrafter"/>
</dbReference>
<dbReference type="WBParaSite" id="GPUH_0001869601-mRNA-1">
    <property type="protein sequence ID" value="GPUH_0001869601-mRNA-1"/>
    <property type="gene ID" value="GPUH_0001869601"/>
</dbReference>
<dbReference type="GO" id="GO:0003690">
    <property type="term" value="F:double-stranded DNA binding"/>
    <property type="evidence" value="ECO:0007669"/>
    <property type="project" value="InterPro"/>
</dbReference>
<dbReference type="EMBL" id="UYRT01087155">
    <property type="protein sequence ID" value="VDN32232.1"/>
    <property type="molecule type" value="Genomic_DNA"/>
</dbReference>
<evidence type="ECO:0000313" key="4">
    <source>
        <dbReference type="WBParaSite" id="GPUH_0001869601-mRNA-1"/>
    </source>
</evidence>
<evidence type="ECO:0000256" key="1">
    <source>
        <dbReference type="ARBA" id="ARBA00025771"/>
    </source>
</evidence>